<dbReference type="Gene3D" id="3.40.50.1820">
    <property type="entry name" value="alpha/beta hydrolase"/>
    <property type="match status" value="1"/>
</dbReference>
<accession>A0A5N5W2W7</accession>
<evidence type="ECO:0000313" key="1">
    <source>
        <dbReference type="EMBL" id="KAB7836904.1"/>
    </source>
</evidence>
<evidence type="ECO:0000313" key="2">
    <source>
        <dbReference type="Proteomes" id="UP000327000"/>
    </source>
</evidence>
<gene>
    <name evidence="1" type="ORF">FRZ00_24305</name>
</gene>
<dbReference type="SUPFAM" id="SSF53474">
    <property type="entry name" value="alpha/beta-Hydrolases"/>
    <property type="match status" value="1"/>
</dbReference>
<dbReference type="OrthoDB" id="3512457at2"/>
<sequence length="295" mass="31110">MIEARLHDGSVLPVEVHGTGSATVLLPVDPRPAEGARAEELRRWGVDPALGRSLARGLADASFRAVVFPYEGHLMAHPRPDALTPDTITADLLAVADATGADRFAYYGYSWLALSGLQLALRTDRLTALAMGGFPPLGGPYAEMLRVTRAAHAMAASAAAPGTTAVGTTDPDGYDWSSVAVSASEAQTRQFVTLYEALRDFDERAASARLRCPRLCFAGSSDTIPYGEGWGGVTVDIGGALAAGRTELAAAGWTVRLLDGLDHTQAMQPAHVLPVLLPWLTASRSALDDAVRPPR</sequence>
<reference evidence="1 2" key="1">
    <citation type="journal article" date="2019" name="Microb. Cell Fact.">
        <title>Exploring novel herbicidin analogues by transcriptional regulator overexpression and MS/MS molecular networking.</title>
        <authorList>
            <person name="Shi Y."/>
            <person name="Gu R."/>
            <person name="Li Y."/>
            <person name="Wang X."/>
            <person name="Ren W."/>
            <person name="Li X."/>
            <person name="Wang L."/>
            <person name="Xie Y."/>
            <person name="Hong B."/>
        </authorList>
    </citation>
    <scope>NUCLEOTIDE SEQUENCE [LARGE SCALE GENOMIC DNA]</scope>
    <source>
        <strain evidence="1 2">US-43</strain>
    </source>
</reference>
<dbReference type="InterPro" id="IPR029058">
    <property type="entry name" value="AB_hydrolase_fold"/>
</dbReference>
<protein>
    <submittedName>
        <fullName evidence="1">Alpha/beta hydrolase</fullName>
    </submittedName>
</protein>
<dbReference type="GO" id="GO:0016787">
    <property type="term" value="F:hydrolase activity"/>
    <property type="evidence" value="ECO:0007669"/>
    <property type="project" value="UniProtKB-KW"/>
</dbReference>
<name>A0A5N5W2W7_STRMB</name>
<dbReference type="Proteomes" id="UP000327000">
    <property type="component" value="Unassembled WGS sequence"/>
</dbReference>
<comment type="caution">
    <text evidence="1">The sequence shown here is derived from an EMBL/GenBank/DDBJ whole genome shotgun (WGS) entry which is preliminary data.</text>
</comment>
<keyword evidence="2" id="KW-1185">Reference proteome</keyword>
<dbReference type="AlphaFoldDB" id="A0A5N5W2W7"/>
<organism evidence="1 2">
    <name type="scientific">Streptomyces mobaraensis</name>
    <name type="common">Streptoverticillium mobaraense</name>
    <dbReference type="NCBI Taxonomy" id="35621"/>
    <lineage>
        <taxon>Bacteria</taxon>
        <taxon>Bacillati</taxon>
        <taxon>Actinomycetota</taxon>
        <taxon>Actinomycetes</taxon>
        <taxon>Kitasatosporales</taxon>
        <taxon>Streptomycetaceae</taxon>
        <taxon>Streptomyces</taxon>
    </lineage>
</organism>
<proteinExistence type="predicted"/>
<dbReference type="RefSeq" id="WP_152264938.1">
    <property type="nucleotide sequence ID" value="NZ_VOKX01000098.1"/>
</dbReference>
<keyword evidence="1" id="KW-0378">Hydrolase</keyword>
<dbReference type="EMBL" id="VOKX01000098">
    <property type="protein sequence ID" value="KAB7836904.1"/>
    <property type="molecule type" value="Genomic_DNA"/>
</dbReference>